<proteinExistence type="predicted"/>
<evidence type="ECO:0000313" key="1">
    <source>
        <dbReference type="EMBL" id="MCI04497.1"/>
    </source>
</evidence>
<comment type="caution">
    <text evidence="1">The sequence shown here is derived from an EMBL/GenBank/DDBJ whole genome shotgun (WGS) entry which is preliminary data.</text>
</comment>
<organism evidence="1 2">
    <name type="scientific">Trifolium medium</name>
    <dbReference type="NCBI Taxonomy" id="97028"/>
    <lineage>
        <taxon>Eukaryota</taxon>
        <taxon>Viridiplantae</taxon>
        <taxon>Streptophyta</taxon>
        <taxon>Embryophyta</taxon>
        <taxon>Tracheophyta</taxon>
        <taxon>Spermatophyta</taxon>
        <taxon>Magnoliopsida</taxon>
        <taxon>eudicotyledons</taxon>
        <taxon>Gunneridae</taxon>
        <taxon>Pentapetalae</taxon>
        <taxon>rosids</taxon>
        <taxon>fabids</taxon>
        <taxon>Fabales</taxon>
        <taxon>Fabaceae</taxon>
        <taxon>Papilionoideae</taxon>
        <taxon>50 kb inversion clade</taxon>
        <taxon>NPAAA clade</taxon>
        <taxon>Hologalegina</taxon>
        <taxon>IRL clade</taxon>
        <taxon>Trifolieae</taxon>
        <taxon>Trifolium</taxon>
    </lineage>
</organism>
<accession>A0A392NXG1</accession>
<feature type="non-terminal residue" evidence="1">
    <location>
        <position position="1"/>
    </location>
</feature>
<reference evidence="1 2" key="1">
    <citation type="journal article" date="2018" name="Front. Plant Sci.">
        <title>Red Clover (Trifolium pratense) and Zigzag Clover (T. medium) - A Picture of Genomic Similarities and Differences.</title>
        <authorList>
            <person name="Dluhosova J."/>
            <person name="Istvanek J."/>
            <person name="Nedelnik J."/>
            <person name="Repkova J."/>
        </authorList>
    </citation>
    <scope>NUCLEOTIDE SEQUENCE [LARGE SCALE GENOMIC DNA]</scope>
    <source>
        <strain evidence="2">cv. 10/8</strain>
        <tissue evidence="1">Leaf</tissue>
    </source>
</reference>
<keyword evidence="2" id="KW-1185">Reference proteome</keyword>
<dbReference type="EMBL" id="LXQA010055577">
    <property type="protein sequence ID" value="MCI04497.1"/>
    <property type="molecule type" value="Genomic_DNA"/>
</dbReference>
<sequence>VQGQGIGTGYMQRCRAQNEDGETKGLGIVASGSLEAFVSKDVAISNTL</sequence>
<name>A0A392NXG1_9FABA</name>
<protein>
    <submittedName>
        <fullName evidence="1">Uncharacterized protein</fullName>
    </submittedName>
</protein>
<dbReference type="Proteomes" id="UP000265520">
    <property type="component" value="Unassembled WGS sequence"/>
</dbReference>
<dbReference type="AlphaFoldDB" id="A0A392NXG1"/>
<evidence type="ECO:0000313" key="2">
    <source>
        <dbReference type="Proteomes" id="UP000265520"/>
    </source>
</evidence>